<evidence type="ECO:0000313" key="3">
    <source>
        <dbReference type="Proteomes" id="UP000790347"/>
    </source>
</evidence>
<dbReference type="EMBL" id="ASGP02000005">
    <property type="protein sequence ID" value="KAH9506111.1"/>
    <property type="molecule type" value="Genomic_DNA"/>
</dbReference>
<keyword evidence="1" id="KW-0472">Membrane</keyword>
<keyword evidence="1" id="KW-0812">Transmembrane</keyword>
<dbReference type="AlphaFoldDB" id="A0A922L2K2"/>
<evidence type="ECO:0000256" key="1">
    <source>
        <dbReference type="SAM" id="Phobius"/>
    </source>
</evidence>
<accession>A0A922L2K2</accession>
<proteinExistence type="predicted"/>
<gene>
    <name evidence="2" type="ORF">DERF_010857</name>
</gene>
<protein>
    <submittedName>
        <fullName evidence="2">Uncharacterized protein</fullName>
    </submittedName>
</protein>
<sequence length="497" mass="58761">MISYPFYSENWIERFERISISDSGHHRHSERVQRKLGVLASRIAHRLSQQSIGRSYRFISDIIRPATTRTCKEFLDKIDKTKTIIAVYHPENSEKGHIHVYHICSYSQSHCRCVFLKGFDIKKRDPRRTPFVRTQFTTKFWANFLIYFLKTPRKFIQFQIGSRSYMSAIDQIRNMGKPKTTSENKSESMVEEESVPCQDLDWENGFRSHEIQQNQQHVDRVAETIDRGYANVPGLQMLPDKSIQRRLNIQNQILNAIQELLVVPVESTCQVQKWLEHPVLSIFNQSDPEYKKACSLFNRRIQHMNFQQLRQLHLDHPHAIYLARTTDHYYNLEESLILLSLKHGSTFPCKNQVYRMKRGQNLTINGQTVSFPTIKISSWQNLHDELNEILVIKMFNSFNSSMNLHDLTSMVEKEKHLVKQFVNNFLHSNLFYILLLLLFIYYMLYLAFHTSKLSLGNCFRSDLSRMEQEFFLLVTKRMGYAYERLCFDAGFGRLRID</sequence>
<comment type="caution">
    <text evidence="2">The sequence shown here is derived from an EMBL/GenBank/DDBJ whole genome shotgun (WGS) entry which is preliminary data.</text>
</comment>
<name>A0A922L2K2_DERFA</name>
<feature type="transmembrane region" description="Helical" evidence="1">
    <location>
        <begin position="430"/>
        <end position="448"/>
    </location>
</feature>
<reference evidence="2" key="1">
    <citation type="submission" date="2013-05" db="EMBL/GenBank/DDBJ databases">
        <authorList>
            <person name="Yim A.K.Y."/>
            <person name="Chan T.F."/>
            <person name="Ji K.M."/>
            <person name="Liu X.Y."/>
            <person name="Zhou J.W."/>
            <person name="Li R.Q."/>
            <person name="Yang K.Y."/>
            <person name="Li J."/>
            <person name="Li M."/>
            <person name="Law P.T.W."/>
            <person name="Wu Y.L."/>
            <person name="Cai Z.L."/>
            <person name="Qin H."/>
            <person name="Bao Y."/>
            <person name="Leung R.K.K."/>
            <person name="Ng P.K.S."/>
            <person name="Zou J."/>
            <person name="Zhong X.J."/>
            <person name="Ran P.X."/>
            <person name="Zhong N.S."/>
            <person name="Liu Z.G."/>
            <person name="Tsui S.K.W."/>
        </authorList>
    </citation>
    <scope>NUCLEOTIDE SEQUENCE</scope>
    <source>
        <strain evidence="2">Derf</strain>
        <tissue evidence="2">Whole organism</tissue>
    </source>
</reference>
<evidence type="ECO:0000313" key="2">
    <source>
        <dbReference type="EMBL" id="KAH9506111.1"/>
    </source>
</evidence>
<keyword evidence="1" id="KW-1133">Transmembrane helix</keyword>
<keyword evidence="3" id="KW-1185">Reference proteome</keyword>
<dbReference type="Proteomes" id="UP000790347">
    <property type="component" value="Unassembled WGS sequence"/>
</dbReference>
<organism evidence="2 3">
    <name type="scientific">Dermatophagoides farinae</name>
    <name type="common">American house dust mite</name>
    <dbReference type="NCBI Taxonomy" id="6954"/>
    <lineage>
        <taxon>Eukaryota</taxon>
        <taxon>Metazoa</taxon>
        <taxon>Ecdysozoa</taxon>
        <taxon>Arthropoda</taxon>
        <taxon>Chelicerata</taxon>
        <taxon>Arachnida</taxon>
        <taxon>Acari</taxon>
        <taxon>Acariformes</taxon>
        <taxon>Sarcoptiformes</taxon>
        <taxon>Astigmata</taxon>
        <taxon>Psoroptidia</taxon>
        <taxon>Analgoidea</taxon>
        <taxon>Pyroglyphidae</taxon>
        <taxon>Dermatophagoidinae</taxon>
        <taxon>Dermatophagoides</taxon>
    </lineage>
</organism>
<reference evidence="2" key="2">
    <citation type="journal article" date="2022" name="Res Sq">
        <title>Comparative Genomics Reveals Insights into the Divergent Evolution of Astigmatic Mites and Household Pest Adaptations.</title>
        <authorList>
            <person name="Xiong Q."/>
            <person name="Wan A.T.-Y."/>
            <person name="Liu X.-Y."/>
            <person name="Fung C.S.-H."/>
            <person name="Xiao X."/>
            <person name="Malainual N."/>
            <person name="Hou J."/>
            <person name="Wang L."/>
            <person name="Wang M."/>
            <person name="Yang K."/>
            <person name="Cui Y."/>
            <person name="Leung E."/>
            <person name="Nong W."/>
            <person name="Shin S.-K."/>
            <person name="Au S."/>
            <person name="Jeong K.Y."/>
            <person name="Chew F.T."/>
            <person name="Hui J."/>
            <person name="Leung T.F."/>
            <person name="Tungtrongchitr A."/>
            <person name="Zhong N."/>
            <person name="Liu Z."/>
            <person name="Tsui S."/>
        </authorList>
    </citation>
    <scope>NUCLEOTIDE SEQUENCE</scope>
    <source>
        <strain evidence="2">Derf</strain>
        <tissue evidence="2">Whole organism</tissue>
    </source>
</reference>